<dbReference type="Proteomes" id="UP000044098">
    <property type="component" value="Unassembled WGS sequence"/>
</dbReference>
<evidence type="ECO:0000313" key="2">
    <source>
        <dbReference type="EMBL" id="CUJ71246.1"/>
    </source>
</evidence>
<feature type="region of interest" description="Disordered" evidence="1">
    <location>
        <begin position="1"/>
        <end position="71"/>
    </location>
</feature>
<organism evidence="2 3">
    <name type="scientific">Achromobacter aegrifaciens</name>
    <dbReference type="NCBI Taxonomy" id="1287736"/>
    <lineage>
        <taxon>Bacteria</taxon>
        <taxon>Pseudomonadati</taxon>
        <taxon>Pseudomonadota</taxon>
        <taxon>Betaproteobacteria</taxon>
        <taxon>Burkholderiales</taxon>
        <taxon>Alcaligenaceae</taxon>
        <taxon>Achromobacter</taxon>
    </lineage>
</organism>
<name>A0AAD2J4W1_ACHAE</name>
<accession>A0AAD2J4W1</accession>
<proteinExistence type="predicted"/>
<gene>
    <name evidence="2" type="ORF">ERS370000_05445</name>
</gene>
<protein>
    <submittedName>
        <fullName evidence="2">Uncharacterized protein</fullName>
    </submittedName>
</protein>
<comment type="caution">
    <text evidence="2">The sequence shown here is derived from an EMBL/GenBank/DDBJ whole genome shotgun (WGS) entry which is preliminary data.</text>
</comment>
<feature type="compositionally biased region" description="Low complexity" evidence="1">
    <location>
        <begin position="18"/>
        <end position="42"/>
    </location>
</feature>
<evidence type="ECO:0000313" key="3">
    <source>
        <dbReference type="Proteomes" id="UP000044098"/>
    </source>
</evidence>
<dbReference type="AlphaFoldDB" id="A0AAD2J4W1"/>
<dbReference type="EMBL" id="CYTK01000012">
    <property type="protein sequence ID" value="CUJ71246.1"/>
    <property type="molecule type" value="Genomic_DNA"/>
</dbReference>
<evidence type="ECO:0000256" key="1">
    <source>
        <dbReference type="SAM" id="MobiDB-lite"/>
    </source>
</evidence>
<sequence>MGISFNIPGTGLVGPDTPARVPRGMAPRPAPRPSSQSPAAPFAERRPGPEAAGGVSAVEAQVQSQPSVGDEAVPIDALEPPAWLDEVPLVESDAEESIGHWHGDIGDPEPTALRRRALPRANPADFEPEASLRYHEGAPESIPLGSAYSEREWASVRAGADVRATAVEIDLGGGRALVSASWDEPGNAVLAALAAERVRLVAPEASMHSERASLGRVVLAADPDRVGRSIHNLGLPAGTTKVGGVLVDEASGEVLGDAPAPEQSRLDLARVARDAGAELLLYTTPKEWMSLRGQFHQEREQAWYDDRQSWPRQTPVAIIHRPLVVLGDDALSAAQMDWLAAAERDLGVVGPARPGTRWTEGEAQAVMRWLDTERRRPENQGLDEVGQIRLEDIAIMKLVDERARPAPAATALIECLGALPAMELQKDAESAAAKAAATYERPRG</sequence>
<reference evidence="2 3" key="1">
    <citation type="submission" date="2015-09" db="EMBL/GenBank/DDBJ databases">
        <authorList>
            <consortium name="Pathogen Informatics"/>
        </authorList>
    </citation>
    <scope>NUCLEOTIDE SEQUENCE [LARGE SCALE GENOMIC DNA]</scope>
    <source>
        <strain evidence="2 3">2789STDY5608625</strain>
    </source>
</reference>